<dbReference type="GO" id="GO:0008270">
    <property type="term" value="F:zinc ion binding"/>
    <property type="evidence" value="ECO:0007669"/>
    <property type="project" value="UniProtKB-KW"/>
</dbReference>
<feature type="domain" description="THAP-type" evidence="7">
    <location>
        <begin position="295"/>
        <end position="381"/>
    </location>
</feature>
<accession>A0AAW1JFY5</accession>
<reference evidence="8 9" key="1">
    <citation type="journal article" date="2024" name="BMC Genomics">
        <title>De novo assembly and annotation of Popillia japonica's genome with initial clues to its potential as an invasive pest.</title>
        <authorList>
            <person name="Cucini C."/>
            <person name="Boschi S."/>
            <person name="Funari R."/>
            <person name="Cardaioli E."/>
            <person name="Iannotti N."/>
            <person name="Marturano G."/>
            <person name="Paoli F."/>
            <person name="Bruttini M."/>
            <person name="Carapelli A."/>
            <person name="Frati F."/>
            <person name="Nardi F."/>
        </authorList>
    </citation>
    <scope>NUCLEOTIDE SEQUENCE [LARGE SCALE GENOMIC DNA]</scope>
    <source>
        <strain evidence="8">DMR45628</strain>
    </source>
</reference>
<name>A0AAW1JFY5_POPJA</name>
<keyword evidence="3" id="KW-0862">Zinc</keyword>
<evidence type="ECO:0000313" key="9">
    <source>
        <dbReference type="Proteomes" id="UP001458880"/>
    </source>
</evidence>
<gene>
    <name evidence="8" type="ORF">QE152_g30345</name>
</gene>
<keyword evidence="1" id="KW-0479">Metal-binding</keyword>
<evidence type="ECO:0000256" key="6">
    <source>
        <dbReference type="SAM" id="MobiDB-lite"/>
    </source>
</evidence>
<dbReference type="EMBL" id="JASPKY010000407">
    <property type="protein sequence ID" value="KAK9701809.1"/>
    <property type="molecule type" value="Genomic_DNA"/>
</dbReference>
<organism evidence="8 9">
    <name type="scientific">Popillia japonica</name>
    <name type="common">Japanese beetle</name>
    <dbReference type="NCBI Taxonomy" id="7064"/>
    <lineage>
        <taxon>Eukaryota</taxon>
        <taxon>Metazoa</taxon>
        <taxon>Ecdysozoa</taxon>
        <taxon>Arthropoda</taxon>
        <taxon>Hexapoda</taxon>
        <taxon>Insecta</taxon>
        <taxon>Pterygota</taxon>
        <taxon>Neoptera</taxon>
        <taxon>Endopterygota</taxon>
        <taxon>Coleoptera</taxon>
        <taxon>Polyphaga</taxon>
        <taxon>Scarabaeiformia</taxon>
        <taxon>Scarabaeidae</taxon>
        <taxon>Rutelinae</taxon>
        <taxon>Popillia</taxon>
    </lineage>
</organism>
<keyword evidence="4 5" id="KW-0238">DNA-binding</keyword>
<dbReference type="Pfam" id="PF05485">
    <property type="entry name" value="THAP"/>
    <property type="match status" value="1"/>
</dbReference>
<evidence type="ECO:0000256" key="2">
    <source>
        <dbReference type="ARBA" id="ARBA00022771"/>
    </source>
</evidence>
<dbReference type="InterPro" id="IPR006612">
    <property type="entry name" value="THAP_Znf"/>
</dbReference>
<dbReference type="PROSITE" id="PS50950">
    <property type="entry name" value="ZF_THAP"/>
    <property type="match status" value="1"/>
</dbReference>
<protein>
    <submittedName>
        <fullName evidence="8">THAP domain</fullName>
    </submittedName>
</protein>
<feature type="region of interest" description="Disordered" evidence="6">
    <location>
        <begin position="78"/>
        <end position="159"/>
    </location>
</feature>
<evidence type="ECO:0000259" key="7">
    <source>
        <dbReference type="PROSITE" id="PS50950"/>
    </source>
</evidence>
<dbReference type="Proteomes" id="UP001458880">
    <property type="component" value="Unassembled WGS sequence"/>
</dbReference>
<feature type="region of interest" description="Disordered" evidence="6">
    <location>
        <begin position="258"/>
        <end position="321"/>
    </location>
</feature>
<dbReference type="SMART" id="SM00692">
    <property type="entry name" value="DM3"/>
    <property type="match status" value="1"/>
</dbReference>
<feature type="compositionally biased region" description="Basic and acidic residues" evidence="6">
    <location>
        <begin position="289"/>
        <end position="301"/>
    </location>
</feature>
<evidence type="ECO:0000256" key="1">
    <source>
        <dbReference type="ARBA" id="ARBA00022723"/>
    </source>
</evidence>
<dbReference type="GO" id="GO:0003677">
    <property type="term" value="F:DNA binding"/>
    <property type="evidence" value="ECO:0007669"/>
    <property type="project" value="UniProtKB-UniRule"/>
</dbReference>
<evidence type="ECO:0000313" key="8">
    <source>
        <dbReference type="EMBL" id="KAK9701809.1"/>
    </source>
</evidence>
<evidence type="ECO:0000256" key="5">
    <source>
        <dbReference type="PROSITE-ProRule" id="PRU00309"/>
    </source>
</evidence>
<feature type="compositionally biased region" description="Basic and acidic residues" evidence="6">
    <location>
        <begin position="121"/>
        <end position="136"/>
    </location>
</feature>
<feature type="compositionally biased region" description="Basic and acidic residues" evidence="6">
    <location>
        <begin position="95"/>
        <end position="110"/>
    </location>
</feature>
<evidence type="ECO:0000256" key="4">
    <source>
        <dbReference type="ARBA" id="ARBA00023125"/>
    </source>
</evidence>
<keyword evidence="9" id="KW-1185">Reference proteome</keyword>
<dbReference type="SMART" id="SM00980">
    <property type="entry name" value="THAP"/>
    <property type="match status" value="1"/>
</dbReference>
<feature type="compositionally biased region" description="Basic and acidic residues" evidence="6">
    <location>
        <begin position="144"/>
        <end position="159"/>
    </location>
</feature>
<dbReference type="SUPFAM" id="SSF57716">
    <property type="entry name" value="Glucocorticoid receptor-like (DNA-binding domain)"/>
    <property type="match status" value="1"/>
</dbReference>
<comment type="caution">
    <text evidence="8">The sequence shown here is derived from an EMBL/GenBank/DDBJ whole genome shotgun (WGS) entry which is preliminary data.</text>
</comment>
<proteinExistence type="predicted"/>
<sequence>MCDIAHPVVNLQTPIIRLHRLSYNPAKERLTNKADAYIAREHIYFSTCSPLKVNGLKDTYADDQPKRIMGDATTIAKQNEEEGSPPQKSANTKNNTDKLDTDSVKNHEPSESDPVEITKNNTDKLDTDSVKNHEPSESDPVEIGCKHEKSEDTPDEKKNHLSNEVFYLESEDTPDEKKNHLSNEVFYLEVIDKPKSNLLDETLENCPTPTPTPRRVNKLRDHNSTIFPVGCMGCREDPPSDHITSPRRFLDQVEAKDHIGHIDNTPRKRPSSAKPNNSRNPLTGVGVTDDLKKPIGRRRVDGNPLLGEGYETKDATPSCTRIPPDIPRARTWIIACGRTYLLEDLENLHSSYRLCGAHFEKNAFQNNLRNRLHKHAVPTIFPALEGTSQVKYATQVFSATVSAGLNLYIWCDTRSCDGYCRIYR</sequence>
<dbReference type="AlphaFoldDB" id="A0AAW1JFY5"/>
<evidence type="ECO:0000256" key="3">
    <source>
        <dbReference type="ARBA" id="ARBA00022833"/>
    </source>
</evidence>
<keyword evidence="2 5" id="KW-0863">Zinc-finger</keyword>